<dbReference type="EMBL" id="ML996572">
    <property type="protein sequence ID" value="KAF2758011.1"/>
    <property type="molecule type" value="Genomic_DNA"/>
</dbReference>
<organism evidence="1 2">
    <name type="scientific">Pseudovirgaria hyperparasitica</name>
    <dbReference type="NCBI Taxonomy" id="470096"/>
    <lineage>
        <taxon>Eukaryota</taxon>
        <taxon>Fungi</taxon>
        <taxon>Dikarya</taxon>
        <taxon>Ascomycota</taxon>
        <taxon>Pezizomycotina</taxon>
        <taxon>Dothideomycetes</taxon>
        <taxon>Dothideomycetes incertae sedis</taxon>
        <taxon>Acrospermales</taxon>
        <taxon>Acrospermaceae</taxon>
        <taxon>Pseudovirgaria</taxon>
    </lineage>
</organism>
<keyword evidence="2" id="KW-1185">Reference proteome</keyword>
<dbReference type="RefSeq" id="XP_033600462.1">
    <property type="nucleotide sequence ID" value="XM_033747009.1"/>
</dbReference>
<name>A0A6A6WA71_9PEZI</name>
<proteinExistence type="predicted"/>
<dbReference type="Proteomes" id="UP000799437">
    <property type="component" value="Unassembled WGS sequence"/>
</dbReference>
<gene>
    <name evidence="1" type="ORF">EJ05DRAFT_500529</name>
</gene>
<reference evidence="1" key="1">
    <citation type="journal article" date="2020" name="Stud. Mycol.">
        <title>101 Dothideomycetes genomes: a test case for predicting lifestyles and emergence of pathogens.</title>
        <authorList>
            <person name="Haridas S."/>
            <person name="Albert R."/>
            <person name="Binder M."/>
            <person name="Bloem J."/>
            <person name="Labutti K."/>
            <person name="Salamov A."/>
            <person name="Andreopoulos B."/>
            <person name="Baker S."/>
            <person name="Barry K."/>
            <person name="Bills G."/>
            <person name="Bluhm B."/>
            <person name="Cannon C."/>
            <person name="Castanera R."/>
            <person name="Culley D."/>
            <person name="Daum C."/>
            <person name="Ezra D."/>
            <person name="Gonzalez J."/>
            <person name="Henrissat B."/>
            <person name="Kuo A."/>
            <person name="Liang C."/>
            <person name="Lipzen A."/>
            <person name="Lutzoni F."/>
            <person name="Magnuson J."/>
            <person name="Mondo S."/>
            <person name="Nolan M."/>
            <person name="Ohm R."/>
            <person name="Pangilinan J."/>
            <person name="Park H.-J."/>
            <person name="Ramirez L."/>
            <person name="Alfaro M."/>
            <person name="Sun H."/>
            <person name="Tritt A."/>
            <person name="Yoshinaga Y."/>
            <person name="Zwiers L.-H."/>
            <person name="Turgeon B."/>
            <person name="Goodwin S."/>
            <person name="Spatafora J."/>
            <person name="Crous P."/>
            <person name="Grigoriev I."/>
        </authorList>
    </citation>
    <scope>NUCLEOTIDE SEQUENCE</scope>
    <source>
        <strain evidence="1">CBS 121739</strain>
    </source>
</reference>
<protein>
    <submittedName>
        <fullName evidence="1">Uncharacterized protein</fullName>
    </submittedName>
</protein>
<dbReference type="AlphaFoldDB" id="A0A6A6WA71"/>
<evidence type="ECO:0000313" key="1">
    <source>
        <dbReference type="EMBL" id="KAF2758011.1"/>
    </source>
</evidence>
<accession>A0A6A6WA71</accession>
<evidence type="ECO:0000313" key="2">
    <source>
        <dbReference type="Proteomes" id="UP000799437"/>
    </source>
</evidence>
<dbReference type="GeneID" id="54488063"/>
<sequence>MPIQATRYPQFVDMHLGPVNMRVANPNRGALIDFDTILSIDISTEVTHGLRQALTRAIKVALPFYDPDLQQGNAPSEEKPGDQESRRFCRSSASKSLPHKVKLPSRQECQKQDCARHSLATWMFVWVPGPGPGCVNTPQGALSLKMEDADQVDQHFDSVSMHQIRHCTQFGCRYSTITGQYSLPRLLSPALAWRPQNSDTNCGVPANSQDATMIQYRS</sequence>